<comment type="similarity">
    <text evidence="1">Belongs to the bacterial sugar transferase family.</text>
</comment>
<keyword evidence="3" id="KW-0812">Transmembrane</keyword>
<dbReference type="RefSeq" id="WP_164026624.1">
    <property type="nucleotide sequence ID" value="NZ_JAAXBK010000027.1"/>
</dbReference>
<proteinExistence type="inferred from homology"/>
<protein>
    <recommendedName>
        <fullName evidence="4">Bacterial sugar transferase domain-containing protein</fullName>
    </recommendedName>
</protein>
<comment type="caution">
    <text evidence="5">The sequence shown here is derived from an EMBL/GenBank/DDBJ whole genome shotgun (WGS) entry which is preliminary data.</text>
</comment>
<gene>
    <name evidence="5" type="ORF">GR257_10425</name>
</gene>
<name>A0A7K3VF88_RHILE</name>
<evidence type="ECO:0000313" key="5">
    <source>
        <dbReference type="EMBL" id="NEK15268.1"/>
    </source>
</evidence>
<feature type="transmembrane region" description="Helical" evidence="3">
    <location>
        <begin position="268"/>
        <end position="288"/>
    </location>
</feature>
<feature type="domain" description="Bacterial sugar transferase" evidence="4">
    <location>
        <begin position="97"/>
        <end position="291"/>
    </location>
</feature>
<dbReference type="InterPro" id="IPR003362">
    <property type="entry name" value="Bact_transf"/>
</dbReference>
<evidence type="ECO:0000256" key="1">
    <source>
        <dbReference type="ARBA" id="ARBA00006464"/>
    </source>
</evidence>
<evidence type="ECO:0000313" key="6">
    <source>
        <dbReference type="Proteomes" id="UP000471705"/>
    </source>
</evidence>
<organism evidence="5 6">
    <name type="scientific">Rhizobium leguminosarum</name>
    <dbReference type="NCBI Taxonomy" id="384"/>
    <lineage>
        <taxon>Bacteria</taxon>
        <taxon>Pseudomonadati</taxon>
        <taxon>Pseudomonadota</taxon>
        <taxon>Alphaproteobacteria</taxon>
        <taxon>Hyphomicrobiales</taxon>
        <taxon>Rhizobiaceae</taxon>
        <taxon>Rhizobium/Agrobacterium group</taxon>
        <taxon>Rhizobium</taxon>
    </lineage>
</organism>
<dbReference type="AlphaFoldDB" id="A0A7K3VF88"/>
<dbReference type="PANTHER" id="PTHR30576">
    <property type="entry name" value="COLANIC BIOSYNTHESIS UDP-GLUCOSE LIPID CARRIER TRANSFERASE"/>
    <property type="match status" value="1"/>
</dbReference>
<dbReference type="EMBL" id="WUFV01000004">
    <property type="protein sequence ID" value="NEK15268.1"/>
    <property type="molecule type" value="Genomic_DNA"/>
</dbReference>
<keyword evidence="3" id="KW-0472">Membrane</keyword>
<evidence type="ECO:0000259" key="4">
    <source>
        <dbReference type="Pfam" id="PF02397"/>
    </source>
</evidence>
<keyword evidence="3" id="KW-1133">Transmembrane helix</keyword>
<accession>A0A7K3VF88</accession>
<dbReference type="Proteomes" id="UP000471705">
    <property type="component" value="Unassembled WGS sequence"/>
</dbReference>
<evidence type="ECO:0000256" key="2">
    <source>
        <dbReference type="ARBA" id="ARBA00023169"/>
    </source>
</evidence>
<dbReference type="GO" id="GO:0016780">
    <property type="term" value="F:phosphotransferase activity, for other substituted phosphate groups"/>
    <property type="evidence" value="ECO:0007669"/>
    <property type="project" value="TreeGrafter"/>
</dbReference>
<reference evidence="5 6" key="1">
    <citation type="submission" date="2019-12" db="EMBL/GenBank/DDBJ databases">
        <title>Rhizobium genotypes associated with high levels of biological nitrogen fixation by grain legumes in a temperate-maritime cropping system.</title>
        <authorList>
            <person name="Maluk M."/>
            <person name="Francesc Ferrando Molina F."/>
            <person name="Lopez Del Egido L."/>
            <person name="Lafos M."/>
            <person name="Langarica-Fuentes A."/>
            <person name="Gebre Yohannes G."/>
            <person name="Young M.W."/>
            <person name="Martin P."/>
            <person name="Gantlett R."/>
            <person name="Kenicer G."/>
            <person name="Hawes C."/>
            <person name="Begg G.S."/>
            <person name="Quilliam R.S."/>
            <person name="Squire G.R."/>
            <person name="Poole P.S."/>
            <person name="Young P.W."/>
            <person name="Iannetta P.M."/>
            <person name="James E.K."/>
        </authorList>
    </citation>
    <scope>NUCLEOTIDE SEQUENCE [LARGE SCALE GENOMIC DNA]</scope>
    <source>
        <strain evidence="5 6">JHI54</strain>
    </source>
</reference>
<dbReference type="GO" id="GO:0000271">
    <property type="term" value="P:polysaccharide biosynthetic process"/>
    <property type="evidence" value="ECO:0007669"/>
    <property type="project" value="UniProtKB-KW"/>
</dbReference>
<dbReference type="Pfam" id="PF02397">
    <property type="entry name" value="Bac_transf"/>
    <property type="match status" value="1"/>
</dbReference>
<dbReference type="PANTHER" id="PTHR30576:SF0">
    <property type="entry name" value="UNDECAPRENYL-PHOSPHATE N-ACETYLGALACTOSAMINYL 1-PHOSPHATE TRANSFERASE-RELATED"/>
    <property type="match status" value="1"/>
</dbReference>
<keyword evidence="2" id="KW-0270">Exopolysaccharide synthesis</keyword>
<sequence>MGTILIALILVVGGVFGSTLSKVLADEFKAWRPNIVRRLIAVAASLLSDVDRDRYREEWSAHIEEVPGDLGKIISAIGFVWAAARMSDRRFIALGTKRLMDVTIAVSSLLLLSPPLLIVALAIKIESPGPVFFAYRRVGKDGKEFYALKFRSMRLDAEEKLSELLRANPSALAEWVTTRKLKNDPRITIVGKFLRKSSIDELPQLVNILRGEMSVVGPRAMPSDYPTDEETQKLLKLRQRMRPGLTGLGQLSQADDDRRERGRLLSDMLYVLEHSIALDIGILLKTVLHVFREPGENKAAGIFAIFALMIPAGIIVAMLIATIAV</sequence>
<evidence type="ECO:0000256" key="3">
    <source>
        <dbReference type="SAM" id="Phobius"/>
    </source>
</evidence>
<feature type="transmembrane region" description="Helical" evidence="3">
    <location>
        <begin position="300"/>
        <end position="324"/>
    </location>
</feature>